<evidence type="ECO:0000313" key="4">
    <source>
        <dbReference type="Proteomes" id="UP000324800"/>
    </source>
</evidence>
<keyword evidence="2" id="KW-1133">Transmembrane helix</keyword>
<evidence type="ECO:0000256" key="2">
    <source>
        <dbReference type="SAM" id="Phobius"/>
    </source>
</evidence>
<evidence type="ECO:0000313" key="3">
    <source>
        <dbReference type="EMBL" id="KAA6368036.1"/>
    </source>
</evidence>
<name>A0A5J4UB54_9EUKA</name>
<organism evidence="3 4">
    <name type="scientific">Streblomastix strix</name>
    <dbReference type="NCBI Taxonomy" id="222440"/>
    <lineage>
        <taxon>Eukaryota</taxon>
        <taxon>Metamonada</taxon>
        <taxon>Preaxostyla</taxon>
        <taxon>Oxymonadida</taxon>
        <taxon>Streblomastigidae</taxon>
        <taxon>Streblomastix</taxon>
    </lineage>
</organism>
<feature type="region of interest" description="Disordered" evidence="1">
    <location>
        <begin position="248"/>
        <end position="273"/>
    </location>
</feature>
<proteinExistence type="predicted"/>
<sequence>MDSKNADEEDTCEWSTSAIQIKDGEINFGNTTFTGLGDGALFVGAGAKVTLSPSSQLYGNKPSITNGRMTNFQRNIVCDGGEDNKAQLNAQVESFIEKGKEVEQDEIIINRWILRNPKTCNLLGSVANENNLLYTPLIDGIETKQPYNTTGIQVVVTGKQLFGCRMIWLNISGQTQTSNDEITKSYNFEEIAQDWANNTEVQLLIPFDDELVIKGNKIQILALVGETADSAIKVPSSKGGSIEVEEIEIPPDTGSEPPPGPGIDPDTTDTTKDSKGISTGAIIGIIIGVIAAIVVIVIIVVILLYCNMKSSKSKRAHHEQTSKSQIRNTYTAHQGSGRRARHYEMEENYW</sequence>
<reference evidence="3 4" key="1">
    <citation type="submission" date="2019-03" db="EMBL/GenBank/DDBJ databases">
        <title>Single cell metagenomics reveals metabolic interactions within the superorganism composed of flagellate Streblomastix strix and complex community of Bacteroidetes bacteria on its surface.</title>
        <authorList>
            <person name="Treitli S.C."/>
            <person name="Kolisko M."/>
            <person name="Husnik F."/>
            <person name="Keeling P."/>
            <person name="Hampl V."/>
        </authorList>
    </citation>
    <scope>NUCLEOTIDE SEQUENCE [LARGE SCALE GENOMIC DNA]</scope>
    <source>
        <strain evidence="3">ST1C</strain>
    </source>
</reference>
<keyword evidence="2" id="KW-0812">Transmembrane</keyword>
<dbReference type="PANTHER" id="PTHR16861">
    <property type="entry name" value="GLYCOPROTEIN 38"/>
    <property type="match status" value="1"/>
</dbReference>
<feature type="region of interest" description="Disordered" evidence="1">
    <location>
        <begin position="314"/>
        <end position="350"/>
    </location>
</feature>
<feature type="transmembrane region" description="Helical" evidence="2">
    <location>
        <begin position="281"/>
        <end position="305"/>
    </location>
</feature>
<dbReference type="EMBL" id="SNRW01017729">
    <property type="protein sequence ID" value="KAA6368036.1"/>
    <property type="molecule type" value="Genomic_DNA"/>
</dbReference>
<dbReference type="AlphaFoldDB" id="A0A5J4UB54"/>
<dbReference type="PANTHER" id="PTHR16861:SF4">
    <property type="entry name" value="SH3 DOMAIN PROTEIN (AFU_ORTHOLOGUE AFUA_1G13610)"/>
    <property type="match status" value="1"/>
</dbReference>
<keyword evidence="2" id="KW-0472">Membrane</keyword>
<comment type="caution">
    <text evidence="3">The sequence shown here is derived from an EMBL/GenBank/DDBJ whole genome shotgun (WGS) entry which is preliminary data.</text>
</comment>
<gene>
    <name evidence="3" type="ORF">EZS28_036437</name>
</gene>
<accession>A0A5J4UB54</accession>
<dbReference type="Proteomes" id="UP000324800">
    <property type="component" value="Unassembled WGS sequence"/>
</dbReference>
<protein>
    <submittedName>
        <fullName evidence="3">Uncharacterized protein</fullName>
    </submittedName>
</protein>
<evidence type="ECO:0000256" key="1">
    <source>
        <dbReference type="SAM" id="MobiDB-lite"/>
    </source>
</evidence>
<feature type="compositionally biased region" description="Polar residues" evidence="1">
    <location>
        <begin position="322"/>
        <end position="334"/>
    </location>
</feature>